<dbReference type="Proteomes" id="UP000051565">
    <property type="component" value="Unassembled WGS sequence"/>
</dbReference>
<evidence type="ECO:0000313" key="1">
    <source>
        <dbReference type="EMBL" id="KRN80591.1"/>
    </source>
</evidence>
<evidence type="ECO:0000313" key="2">
    <source>
        <dbReference type="Proteomes" id="UP000051565"/>
    </source>
</evidence>
<gene>
    <name evidence="1" type="ORF">IV52_GL001338</name>
</gene>
<dbReference type="PATRIC" id="fig|1122148.6.peg.1374"/>
<dbReference type="AlphaFoldDB" id="A0A0R2JTZ8"/>
<keyword evidence="2" id="KW-1185">Reference proteome</keyword>
<dbReference type="EMBL" id="JQBT01000006">
    <property type="protein sequence ID" value="KRN80591.1"/>
    <property type="molecule type" value="Genomic_DNA"/>
</dbReference>
<name>A0A0R2JTZ8_9LACO</name>
<reference evidence="1 2" key="1">
    <citation type="journal article" date="2015" name="Genome Announc.">
        <title>Expanding the biotechnology potential of lactobacilli through comparative genomics of 213 strains and associated genera.</title>
        <authorList>
            <person name="Sun Z."/>
            <person name="Harris H.M."/>
            <person name="McCann A."/>
            <person name="Guo C."/>
            <person name="Argimon S."/>
            <person name="Zhang W."/>
            <person name="Yang X."/>
            <person name="Jeffery I.B."/>
            <person name="Cooney J.C."/>
            <person name="Kagawa T.F."/>
            <person name="Liu W."/>
            <person name="Song Y."/>
            <person name="Salvetti E."/>
            <person name="Wrobel A."/>
            <person name="Rasinkangas P."/>
            <person name="Parkhill J."/>
            <person name="Rea M.C."/>
            <person name="O'Sullivan O."/>
            <person name="Ritari J."/>
            <person name="Douillard F.P."/>
            <person name="Paul Ross R."/>
            <person name="Yang R."/>
            <person name="Briner A.E."/>
            <person name="Felis G.E."/>
            <person name="de Vos W.M."/>
            <person name="Barrangou R."/>
            <person name="Klaenhammer T.R."/>
            <person name="Caufield P.W."/>
            <person name="Cui Y."/>
            <person name="Zhang H."/>
            <person name="O'Toole P.W."/>
        </authorList>
    </citation>
    <scope>NUCLEOTIDE SEQUENCE [LARGE SCALE GENOMIC DNA]</scope>
    <source>
        <strain evidence="1 2">DSM 20690</strain>
    </source>
</reference>
<protein>
    <submittedName>
        <fullName evidence="1">Uncharacterized protein</fullName>
    </submittedName>
</protein>
<accession>A0A0R2JTZ8</accession>
<sequence>MHEGLAMEYTKKQIKYNWKKDIEDFAYKLQYPFDENYKNHLAKSLSAIPEESSDTKSSLTSYSEATNYNAPIGQEYDDYQYSYEEGYFKAFKLVIAGSSNDSESFLMPALFLARHYIELSLKDEITNVSIATGSKFNIGNKESHCLTELSNSFKKLLDENDLNILQENFFDIIESIDKLSPKSDEFRYTTDVSGKYNLPIDFTYDKESPSVINLIVLGQYLNYIYLHLYSLYFILEDNEESILADTVFENPYVKGLLYGVVHSNISKTLNKSCEDQIASKIKNCISSVISNNDLKIETSDIKVDKVDDGYQVLLDSSKLFMIFKNDESWLLKTRQLIR</sequence>
<comment type="caution">
    <text evidence="1">The sequence shown here is derived from an EMBL/GenBank/DDBJ whole genome shotgun (WGS) entry which is preliminary data.</text>
</comment>
<organism evidence="1 2">
    <name type="scientific">Fructilactobacillus lindneri DSM 20690 = JCM 11027</name>
    <dbReference type="NCBI Taxonomy" id="1122148"/>
    <lineage>
        <taxon>Bacteria</taxon>
        <taxon>Bacillati</taxon>
        <taxon>Bacillota</taxon>
        <taxon>Bacilli</taxon>
        <taxon>Lactobacillales</taxon>
        <taxon>Lactobacillaceae</taxon>
        <taxon>Fructilactobacillus</taxon>
    </lineage>
</organism>
<proteinExistence type="predicted"/>